<organism evidence="4 5">
    <name type="scientific">Fragilariopsis cylindrus CCMP1102</name>
    <dbReference type="NCBI Taxonomy" id="635003"/>
    <lineage>
        <taxon>Eukaryota</taxon>
        <taxon>Sar</taxon>
        <taxon>Stramenopiles</taxon>
        <taxon>Ochrophyta</taxon>
        <taxon>Bacillariophyta</taxon>
        <taxon>Bacillariophyceae</taxon>
        <taxon>Bacillariophycidae</taxon>
        <taxon>Bacillariales</taxon>
        <taxon>Bacillariaceae</taxon>
        <taxon>Fragilariopsis</taxon>
    </lineage>
</organism>
<evidence type="ECO:0008006" key="6">
    <source>
        <dbReference type="Google" id="ProtNLM"/>
    </source>
</evidence>
<dbReference type="InParanoid" id="A0A1E7FLG6"/>
<protein>
    <recommendedName>
        <fullName evidence="6">WD40 repeat-like protein</fullName>
    </recommendedName>
</protein>
<dbReference type="AlphaFoldDB" id="A0A1E7FLG6"/>
<feature type="chain" id="PRO_5009193326" description="WD40 repeat-like protein" evidence="3">
    <location>
        <begin position="24"/>
        <end position="658"/>
    </location>
</feature>
<evidence type="ECO:0000313" key="4">
    <source>
        <dbReference type="EMBL" id="OEU18996.1"/>
    </source>
</evidence>
<dbReference type="InterPro" id="IPR028994">
    <property type="entry name" value="Integrin_alpha_N"/>
</dbReference>
<dbReference type="InterPro" id="IPR036322">
    <property type="entry name" value="WD40_repeat_dom_sf"/>
</dbReference>
<dbReference type="InterPro" id="IPR013519">
    <property type="entry name" value="Int_alpha_beta-p"/>
</dbReference>
<feature type="region of interest" description="Disordered" evidence="2">
    <location>
        <begin position="504"/>
        <end position="592"/>
    </location>
</feature>
<proteinExistence type="predicted"/>
<feature type="compositionally biased region" description="Low complexity" evidence="2">
    <location>
        <begin position="522"/>
        <end position="550"/>
    </location>
</feature>
<evidence type="ECO:0000256" key="3">
    <source>
        <dbReference type="SAM" id="SignalP"/>
    </source>
</evidence>
<gene>
    <name evidence="4" type="ORF">FRACYDRAFT_237288</name>
</gene>
<dbReference type="Gene3D" id="2.130.10.10">
    <property type="entry name" value="YVTN repeat-like/Quinoprotein amine dehydrogenase"/>
    <property type="match status" value="1"/>
</dbReference>
<dbReference type="Proteomes" id="UP000095751">
    <property type="component" value="Unassembled WGS sequence"/>
</dbReference>
<evidence type="ECO:0000313" key="5">
    <source>
        <dbReference type="Proteomes" id="UP000095751"/>
    </source>
</evidence>
<dbReference type="PROSITE" id="PS51470">
    <property type="entry name" value="FG_GAP"/>
    <property type="match status" value="1"/>
</dbReference>
<feature type="compositionally biased region" description="Low complexity" evidence="2">
    <location>
        <begin position="565"/>
        <end position="577"/>
    </location>
</feature>
<dbReference type="Gene3D" id="2.130.10.130">
    <property type="entry name" value="Integrin alpha, N-terminal"/>
    <property type="match status" value="1"/>
</dbReference>
<keyword evidence="3" id="KW-0732">Signal</keyword>
<feature type="compositionally biased region" description="Polar residues" evidence="2">
    <location>
        <begin position="578"/>
        <end position="592"/>
    </location>
</feature>
<dbReference type="EMBL" id="KV784356">
    <property type="protein sequence ID" value="OEU18996.1"/>
    <property type="molecule type" value="Genomic_DNA"/>
</dbReference>
<feature type="compositionally biased region" description="Polar residues" evidence="2">
    <location>
        <begin position="504"/>
        <end position="521"/>
    </location>
</feature>
<dbReference type="OrthoDB" id="10571935at2759"/>
<keyword evidence="5" id="KW-1185">Reference proteome</keyword>
<sequence>MMTANTAQYVLLFILCISYVANGSWAPANPLREDSLASISSTSQRVELGDNGRRMAVATSDNSIAIYDLDDEYHMSWKLAVNLNGVSGKHFSLSPDGQFLASRHESNAKQVQVWEIMQSNENTEPSSSGNNGNVTSMVAATATTTIKNIGTLWCIADGEHIKLAQTSTRLYLSMSCETYLSNRGKVQFFVRDLSSSDSSSNAWNTFLPSLIGRNTGDMFGSAVSIAEAPSQYSPYSFRVAIGCPGFNKNQGLVLIYTASDTTSTGWEQMGDDMTGRKIGEAFGSTLDISGDVNGQPFLLIGSPGWENESSIGSGLVRLYHWRKPASSFRAPRRWILVGDPMAGPNNGIQFGSTVMISRNAERVAIAISTVEGRYIAVYERQSSDAWGQIVNNVIFSGKIDSNGAMNQFFALNDQGSMVVTAMSDGTVQASLDSSSFCGIPDLEAPNTDDVTGMAQEVSVFETLLDRQTCRNGDDLIRDKNLCSEQSVFVRGEFQACSEKKLSITDSPSIVPSSSPTEVPTISPSESPSGKHSSSPSSAPSGSPSKLPSGKFFPSHAPSDNPTKSPAPSASPSASPSANRTEGPTASPIVNPTTAPTIVQATTLGFPARTIVPLATDKDTASTSPPTALDELNESATSKIAETSTAALVVALIVVVLCV</sequence>
<feature type="repeat" description="FG-GAP" evidence="1">
    <location>
        <begin position="268"/>
        <end position="328"/>
    </location>
</feature>
<dbReference type="KEGG" id="fcy:FRACYDRAFT_237288"/>
<name>A0A1E7FLG6_9STRA</name>
<accession>A0A1E7FLG6</accession>
<reference evidence="4 5" key="1">
    <citation type="submission" date="2016-09" db="EMBL/GenBank/DDBJ databases">
        <title>Extensive genetic diversity and differential bi-allelic expression allows diatom success in the polar Southern Ocean.</title>
        <authorList>
            <consortium name="DOE Joint Genome Institute"/>
            <person name="Mock T."/>
            <person name="Otillar R.P."/>
            <person name="Strauss J."/>
            <person name="Dupont C."/>
            <person name="Frickenhaus S."/>
            <person name="Maumus F."/>
            <person name="Mcmullan M."/>
            <person name="Sanges R."/>
            <person name="Schmutz J."/>
            <person name="Toseland A."/>
            <person name="Valas R."/>
            <person name="Veluchamy A."/>
            <person name="Ward B.J."/>
            <person name="Allen A."/>
            <person name="Barry K."/>
            <person name="Falciatore A."/>
            <person name="Ferrante M."/>
            <person name="Fortunato A.E."/>
            <person name="Gloeckner G."/>
            <person name="Gruber A."/>
            <person name="Hipkin R."/>
            <person name="Janech M."/>
            <person name="Kroth P."/>
            <person name="Leese F."/>
            <person name="Lindquist E."/>
            <person name="Lyon B.R."/>
            <person name="Martin J."/>
            <person name="Mayer C."/>
            <person name="Parker M."/>
            <person name="Quesneville H."/>
            <person name="Raymond J."/>
            <person name="Uhlig C."/>
            <person name="Valentin K.U."/>
            <person name="Worden A.Z."/>
            <person name="Armbrust E.V."/>
            <person name="Bowler C."/>
            <person name="Green B."/>
            <person name="Moulton V."/>
            <person name="Van Oosterhout C."/>
            <person name="Grigoriev I."/>
        </authorList>
    </citation>
    <scope>NUCLEOTIDE SEQUENCE [LARGE SCALE GENOMIC DNA]</scope>
    <source>
        <strain evidence="4 5">CCMP1102</strain>
    </source>
</reference>
<evidence type="ECO:0000256" key="2">
    <source>
        <dbReference type="SAM" id="MobiDB-lite"/>
    </source>
</evidence>
<dbReference type="InterPro" id="IPR015943">
    <property type="entry name" value="WD40/YVTN_repeat-like_dom_sf"/>
</dbReference>
<evidence type="ECO:0000256" key="1">
    <source>
        <dbReference type="PROSITE-ProRule" id="PRU00803"/>
    </source>
</evidence>
<feature type="signal peptide" evidence="3">
    <location>
        <begin position="1"/>
        <end position="23"/>
    </location>
</feature>
<dbReference type="SUPFAM" id="SSF50978">
    <property type="entry name" value="WD40 repeat-like"/>
    <property type="match status" value="1"/>
</dbReference>